<accession>A0A8A8CXD7</accession>
<evidence type="ECO:0000256" key="1">
    <source>
        <dbReference type="SAM" id="SignalP"/>
    </source>
</evidence>
<proteinExistence type="predicted"/>
<sequence>MKLDLVSIVACLALGLTAGCATKTASLGTEAQDHTVTVLATCGGGLDESTAAKAKAELGHGGELSAETLSSVRASLISDGTLKSEDRIKAFDIFTKCALEVDKRIRDGRPAASPVAGLVGRQWYLQEAQYEGAVVDQKKHPPQTVELTSKIMKSGDVRTQQRDISEALWIRFHEDGRVETNFTMAPHIPGEDPDVLFGEGSTASWTSSNDRDLITVRNGTLYPPTFTPEQAKFEVSVHGAKLVLTRAEGAPNVLVKGTFIAE</sequence>
<dbReference type="Proteomes" id="UP000027834">
    <property type="component" value="Chromosome 1"/>
</dbReference>
<reference evidence="2" key="1">
    <citation type="submission" date="2014-04" db="EMBL/GenBank/DDBJ databases">
        <authorList>
            <person name="Ho Y.-N."/>
            <person name="Huang C.-C."/>
        </authorList>
    </citation>
    <scope>NUCLEOTIDE SEQUENCE</scope>
    <source>
        <strain evidence="2">869T2</strain>
    </source>
</reference>
<gene>
    <name evidence="2" type="ORF">DT99_008860</name>
</gene>
<name>A0A8A8CXD7_9BURK</name>
<dbReference type="PROSITE" id="PS51257">
    <property type="entry name" value="PROKAR_LIPOPROTEIN"/>
    <property type="match status" value="1"/>
</dbReference>
<organism evidence="2 3">
    <name type="scientific">Burkholderia seminalis</name>
    <dbReference type="NCBI Taxonomy" id="488731"/>
    <lineage>
        <taxon>Bacteria</taxon>
        <taxon>Pseudomonadati</taxon>
        <taxon>Pseudomonadota</taxon>
        <taxon>Betaproteobacteria</taxon>
        <taxon>Burkholderiales</taxon>
        <taxon>Burkholderiaceae</taxon>
        <taxon>Burkholderia</taxon>
        <taxon>Burkholderia cepacia complex</taxon>
    </lineage>
</organism>
<dbReference type="AlphaFoldDB" id="A0A8A8CXD7"/>
<evidence type="ECO:0008006" key="4">
    <source>
        <dbReference type="Google" id="ProtNLM"/>
    </source>
</evidence>
<feature type="chain" id="PRO_5032924685" description="Lipoprotein" evidence="1">
    <location>
        <begin position="19"/>
        <end position="262"/>
    </location>
</feature>
<evidence type="ECO:0000313" key="2">
    <source>
        <dbReference type="EMBL" id="QTO17228.1"/>
    </source>
</evidence>
<evidence type="ECO:0000313" key="3">
    <source>
        <dbReference type="Proteomes" id="UP000027834"/>
    </source>
</evidence>
<dbReference type="EMBL" id="CP072520">
    <property type="protein sequence ID" value="QTO17228.1"/>
    <property type="molecule type" value="Genomic_DNA"/>
</dbReference>
<feature type="signal peptide" evidence="1">
    <location>
        <begin position="1"/>
        <end position="18"/>
    </location>
</feature>
<reference evidence="2" key="2">
    <citation type="submission" date="2021-03" db="EMBL/GenBank/DDBJ databases">
        <title>Complete genome sequence of Burkholderia seminalis 869T2.</title>
        <authorList>
            <person name="Hung S.-H."/>
            <person name="Huang C.-T."/>
            <person name="Huang C.-C."/>
            <person name="Kuo C.-H."/>
        </authorList>
    </citation>
    <scope>NUCLEOTIDE SEQUENCE</scope>
    <source>
        <strain evidence="2">869T2</strain>
    </source>
</reference>
<keyword evidence="1" id="KW-0732">Signal</keyword>
<dbReference type="RefSeq" id="WP_154233713.1">
    <property type="nucleotide sequence ID" value="NZ_CP072520.1"/>
</dbReference>
<keyword evidence="3" id="KW-1185">Reference proteome</keyword>
<protein>
    <recommendedName>
        <fullName evidence="4">Lipoprotein</fullName>
    </recommendedName>
</protein>